<evidence type="ECO:0000256" key="6">
    <source>
        <dbReference type="PROSITE-ProRule" id="PRU00169"/>
    </source>
</evidence>
<evidence type="ECO:0000256" key="2">
    <source>
        <dbReference type="ARBA" id="ARBA00023012"/>
    </source>
</evidence>
<dbReference type="KEGG" id="pzu:PHZ_c2211"/>
<evidence type="ECO:0000256" key="4">
    <source>
        <dbReference type="ARBA" id="ARBA00023125"/>
    </source>
</evidence>
<evidence type="ECO:0000256" key="3">
    <source>
        <dbReference type="ARBA" id="ARBA00023015"/>
    </source>
</evidence>
<dbReference type="Proteomes" id="UP000001868">
    <property type="component" value="Chromosome"/>
</dbReference>
<dbReference type="GO" id="GO:0000976">
    <property type="term" value="F:transcription cis-regulatory region binding"/>
    <property type="evidence" value="ECO:0007669"/>
    <property type="project" value="TreeGrafter"/>
</dbReference>
<dbReference type="InterPro" id="IPR011006">
    <property type="entry name" value="CheY-like_superfamily"/>
</dbReference>
<dbReference type="PANTHER" id="PTHR48111:SF1">
    <property type="entry name" value="TWO-COMPONENT RESPONSE REGULATOR ORR33"/>
    <property type="match status" value="1"/>
</dbReference>
<keyword evidence="3" id="KW-0805">Transcription regulation</keyword>
<keyword evidence="10" id="KW-1185">Reference proteome</keyword>
<feature type="region of interest" description="Disordered" evidence="7">
    <location>
        <begin position="135"/>
        <end position="157"/>
    </location>
</feature>
<evidence type="ECO:0000313" key="10">
    <source>
        <dbReference type="Proteomes" id="UP000001868"/>
    </source>
</evidence>
<organism evidence="9 10">
    <name type="scientific">Phenylobacterium zucineum (strain HLK1)</name>
    <dbReference type="NCBI Taxonomy" id="450851"/>
    <lineage>
        <taxon>Bacteria</taxon>
        <taxon>Pseudomonadati</taxon>
        <taxon>Pseudomonadota</taxon>
        <taxon>Alphaproteobacteria</taxon>
        <taxon>Caulobacterales</taxon>
        <taxon>Caulobacteraceae</taxon>
        <taxon>Phenylobacterium</taxon>
    </lineage>
</organism>
<dbReference type="GO" id="GO:0000156">
    <property type="term" value="F:phosphorelay response regulator activity"/>
    <property type="evidence" value="ECO:0007669"/>
    <property type="project" value="TreeGrafter"/>
</dbReference>
<feature type="modified residue" description="4-aspartylphosphate" evidence="6">
    <location>
        <position position="57"/>
    </location>
</feature>
<evidence type="ECO:0000256" key="5">
    <source>
        <dbReference type="ARBA" id="ARBA00023163"/>
    </source>
</evidence>
<dbReference type="InterPro" id="IPR039420">
    <property type="entry name" value="WalR-like"/>
</dbReference>
<dbReference type="GO" id="GO:0005829">
    <property type="term" value="C:cytosol"/>
    <property type="evidence" value="ECO:0007669"/>
    <property type="project" value="TreeGrafter"/>
</dbReference>
<proteinExistence type="predicted"/>
<protein>
    <submittedName>
        <fullName evidence="9">Chemotaxis protein CheYIII</fullName>
    </submittedName>
</protein>
<dbReference type="PANTHER" id="PTHR48111">
    <property type="entry name" value="REGULATOR OF RPOS"/>
    <property type="match status" value="1"/>
</dbReference>
<accession>B4REU6</accession>
<evidence type="ECO:0000259" key="8">
    <source>
        <dbReference type="PROSITE" id="PS50110"/>
    </source>
</evidence>
<dbReference type="STRING" id="450851.PHZ_c2211"/>
<feature type="compositionally biased region" description="Basic and acidic residues" evidence="7">
    <location>
        <begin position="138"/>
        <end position="157"/>
    </location>
</feature>
<dbReference type="SMART" id="SM00448">
    <property type="entry name" value="REC"/>
    <property type="match status" value="1"/>
</dbReference>
<dbReference type="AlphaFoldDB" id="B4REU6"/>
<sequence length="157" mass="17208">MDLSKVHFLIIDDSHETATIVRSLLASWGAQDVHEAATTEAALRALPAANPDIVILDQHLGGDDGLALLRFIRNEGLNPYLPVIVLSADGRPAKVAEARDAGAHEFLVKPFAPRDLYAKLQSVILRPRGFVRAPDYMGPDRRRHADPGYGGPERRKT</sequence>
<keyword evidence="1 6" id="KW-0597">Phosphoprotein</keyword>
<gene>
    <name evidence="9" type="ordered locus">PHZ_c2211</name>
</gene>
<keyword evidence="5" id="KW-0804">Transcription</keyword>
<evidence type="ECO:0000256" key="7">
    <source>
        <dbReference type="SAM" id="MobiDB-lite"/>
    </source>
</evidence>
<dbReference type="Pfam" id="PF00072">
    <property type="entry name" value="Response_reg"/>
    <property type="match status" value="1"/>
</dbReference>
<dbReference type="InterPro" id="IPR001789">
    <property type="entry name" value="Sig_transdc_resp-reg_receiver"/>
</dbReference>
<dbReference type="RefSeq" id="WP_012522763.1">
    <property type="nucleotide sequence ID" value="NC_011144.1"/>
</dbReference>
<dbReference type="GO" id="GO:0006355">
    <property type="term" value="P:regulation of DNA-templated transcription"/>
    <property type="evidence" value="ECO:0007669"/>
    <property type="project" value="TreeGrafter"/>
</dbReference>
<reference evidence="9 10" key="1">
    <citation type="journal article" date="2008" name="BMC Genomics">
        <title>Complete genome of Phenylobacterium zucineum - a novel facultative intracellular bacterium isolated from human erythroleukemia cell line K562.</title>
        <authorList>
            <person name="Luo Y."/>
            <person name="Xu X."/>
            <person name="Ding Z."/>
            <person name="Liu Z."/>
            <person name="Zhang B."/>
            <person name="Yan Z."/>
            <person name="Sun J."/>
            <person name="Hu S."/>
            <person name="Hu X."/>
        </authorList>
    </citation>
    <scope>NUCLEOTIDE SEQUENCE [LARGE SCALE GENOMIC DNA]</scope>
    <source>
        <strain evidence="9 10">HLK1</strain>
    </source>
</reference>
<feature type="domain" description="Response regulatory" evidence="8">
    <location>
        <begin position="7"/>
        <end position="124"/>
    </location>
</feature>
<dbReference type="Gene3D" id="3.40.50.2300">
    <property type="match status" value="1"/>
</dbReference>
<dbReference type="HOGENOM" id="CLU_000445_69_12_5"/>
<dbReference type="PROSITE" id="PS50110">
    <property type="entry name" value="RESPONSE_REGULATORY"/>
    <property type="match status" value="1"/>
</dbReference>
<evidence type="ECO:0000256" key="1">
    <source>
        <dbReference type="ARBA" id="ARBA00022553"/>
    </source>
</evidence>
<keyword evidence="4" id="KW-0238">DNA-binding</keyword>
<dbReference type="OrthoDB" id="9786548at2"/>
<evidence type="ECO:0000313" key="9">
    <source>
        <dbReference type="EMBL" id="ACG78622.1"/>
    </source>
</evidence>
<dbReference type="GO" id="GO:0032993">
    <property type="term" value="C:protein-DNA complex"/>
    <property type="evidence" value="ECO:0007669"/>
    <property type="project" value="TreeGrafter"/>
</dbReference>
<keyword evidence="2" id="KW-0902">Two-component regulatory system</keyword>
<dbReference type="EMBL" id="CP000747">
    <property type="protein sequence ID" value="ACG78622.1"/>
    <property type="molecule type" value="Genomic_DNA"/>
</dbReference>
<name>B4REU6_PHEZH</name>
<dbReference type="eggNOG" id="COG0784">
    <property type="taxonomic scope" value="Bacteria"/>
</dbReference>
<dbReference type="SUPFAM" id="SSF52172">
    <property type="entry name" value="CheY-like"/>
    <property type="match status" value="1"/>
</dbReference>
<dbReference type="CDD" id="cd00156">
    <property type="entry name" value="REC"/>
    <property type="match status" value="1"/>
</dbReference>